<dbReference type="GO" id="GO:0008300">
    <property type="term" value="P:isoprenoid catabolic process"/>
    <property type="evidence" value="ECO:0007669"/>
    <property type="project" value="TreeGrafter"/>
</dbReference>
<dbReference type="InterPro" id="IPR029045">
    <property type="entry name" value="ClpP/crotonase-like_dom_sf"/>
</dbReference>
<dbReference type="Proteomes" id="UP000000466">
    <property type="component" value="Chromosome"/>
</dbReference>
<dbReference type="SUPFAM" id="SSF52096">
    <property type="entry name" value="ClpP/crotonase"/>
    <property type="match status" value="1"/>
</dbReference>
<dbReference type="RefSeq" id="WP_016389167.1">
    <property type="nucleotide sequence ID" value="NC_018868.3"/>
</dbReference>
<dbReference type="eggNOG" id="COG1024">
    <property type="taxonomic scope" value="Bacteria"/>
</dbReference>
<dbReference type="EMBL" id="CP003746">
    <property type="protein sequence ID" value="AFU97598.2"/>
    <property type="molecule type" value="Genomic_DNA"/>
</dbReference>
<comment type="similarity">
    <text evidence="1">Belongs to the enoyl-CoA hydratase/isomerase family.</text>
</comment>
<dbReference type="InterPro" id="IPR001753">
    <property type="entry name" value="Enoyl-CoA_hydra/iso"/>
</dbReference>
<dbReference type="InterPro" id="IPR051683">
    <property type="entry name" value="Enoyl-CoA_Hydratase/Isomerase"/>
</dbReference>
<gene>
    <name evidence="2" type="ordered locus">M5M_01895</name>
</gene>
<dbReference type="GO" id="GO:0003824">
    <property type="term" value="F:catalytic activity"/>
    <property type="evidence" value="ECO:0007669"/>
    <property type="project" value="UniProtKB-ARBA"/>
</dbReference>
<dbReference type="OrthoDB" id="9807606at2"/>
<dbReference type="CDD" id="cd06558">
    <property type="entry name" value="crotonase-like"/>
    <property type="match status" value="1"/>
</dbReference>
<proteinExistence type="inferred from homology"/>
<dbReference type="InterPro" id="IPR014748">
    <property type="entry name" value="Enoyl-CoA_hydra_C"/>
</dbReference>
<sequence>MDNNALIIEPIALGYQVTLNRPAQRNALNLAMVEQLLALAEKIQQDAACRVLVLRGNGGHFCAGGDLADMLTAAQAFENGDKEAFFSVNRRYGELLLALTRLPCMVISLVEGAAMGGGLGLAAVSDLVIAHEQAKLAMPEVTLGLPPAQITPFVADKIGLVKARQLALFSKKLSSRDAQALGLVDEIFSGASEAEHRLQQALHTVQFASPAALRSTKQLCFSLSRFAGEDCEQLLDHAAQAFSYAITRGDGPEGSRAFMEKRKPQWAEVDA</sequence>
<reference evidence="2 3" key="1">
    <citation type="journal article" date="2013" name="Genome Announc.">
        <title>Complete genome sequence of Simiduia agarivorans SA1(T), a marine bacterium able to degrade a variety of polysaccharides.</title>
        <authorList>
            <person name="Lin S.Y."/>
            <person name="Shieh W.Y."/>
            <person name="Chen J.S."/>
            <person name="Tang S.L."/>
        </authorList>
    </citation>
    <scope>NUCLEOTIDE SEQUENCE [LARGE SCALE GENOMIC DNA]</scope>
    <source>
        <strain evidence="3">DSM 21679 / JCM 13881 / BCRC 17597 / SA1</strain>
    </source>
</reference>
<dbReference type="PANTHER" id="PTHR42964">
    <property type="entry name" value="ENOYL-COA HYDRATASE"/>
    <property type="match status" value="1"/>
</dbReference>
<dbReference type="KEGG" id="saga:M5M_01895"/>
<keyword evidence="3" id="KW-1185">Reference proteome</keyword>
<protein>
    <submittedName>
        <fullName evidence="2">Enoyl-CoA hydratase</fullName>
    </submittedName>
</protein>
<evidence type="ECO:0000313" key="2">
    <source>
        <dbReference type="EMBL" id="AFU97598.2"/>
    </source>
</evidence>
<dbReference type="HOGENOM" id="CLU_009834_7_3_6"/>
<dbReference type="STRING" id="1117647.M5M_01895"/>
<evidence type="ECO:0000256" key="1">
    <source>
        <dbReference type="ARBA" id="ARBA00005254"/>
    </source>
</evidence>
<organism evidence="2 3">
    <name type="scientific">Simiduia agarivorans (strain DSM 21679 / JCM 13881 / BCRC 17597 / SA1)</name>
    <dbReference type="NCBI Taxonomy" id="1117647"/>
    <lineage>
        <taxon>Bacteria</taxon>
        <taxon>Pseudomonadati</taxon>
        <taxon>Pseudomonadota</taxon>
        <taxon>Gammaproteobacteria</taxon>
        <taxon>Cellvibrionales</taxon>
        <taxon>Cellvibrionaceae</taxon>
        <taxon>Simiduia</taxon>
    </lineage>
</organism>
<dbReference type="Gene3D" id="1.10.12.10">
    <property type="entry name" value="Lyase 2-enoyl-coa Hydratase, Chain A, domain 2"/>
    <property type="match status" value="1"/>
</dbReference>
<name>K4KI01_SIMAS</name>
<dbReference type="Gene3D" id="3.90.226.10">
    <property type="entry name" value="2-enoyl-CoA Hydratase, Chain A, domain 1"/>
    <property type="match status" value="1"/>
</dbReference>
<dbReference type="Pfam" id="PF00378">
    <property type="entry name" value="ECH_1"/>
    <property type="match status" value="1"/>
</dbReference>
<accession>K4KI01</accession>
<evidence type="ECO:0000313" key="3">
    <source>
        <dbReference type="Proteomes" id="UP000000466"/>
    </source>
</evidence>
<dbReference type="PANTHER" id="PTHR42964:SF1">
    <property type="entry name" value="POLYKETIDE BIOSYNTHESIS ENOYL-COA HYDRATASE PKSH-RELATED"/>
    <property type="match status" value="1"/>
</dbReference>
<dbReference type="AlphaFoldDB" id="K4KI01"/>